<evidence type="ECO:0000313" key="2">
    <source>
        <dbReference type="Proteomes" id="UP000000374"/>
    </source>
</evidence>
<dbReference type="EMBL" id="CP000542">
    <property type="protein sequence ID" value="ABM57693.1"/>
    <property type="molecule type" value="Genomic_DNA"/>
</dbReference>
<evidence type="ECO:0008006" key="3">
    <source>
        <dbReference type="Google" id="ProtNLM"/>
    </source>
</evidence>
<proteinExistence type="predicted"/>
<dbReference type="OrthoDB" id="4341831at2"/>
<dbReference type="InterPro" id="IPR008775">
    <property type="entry name" value="Phytyl_CoA_dOase-like"/>
</dbReference>
<evidence type="ECO:0000313" key="1">
    <source>
        <dbReference type="EMBL" id="ABM57693.1"/>
    </source>
</evidence>
<accession>A1WJ86</accession>
<reference evidence="2" key="1">
    <citation type="submission" date="2006-12" db="EMBL/GenBank/DDBJ databases">
        <title>Complete sequence of chromosome 1 of Verminephrobacter eiseniae EF01-2.</title>
        <authorList>
            <person name="Copeland A."/>
            <person name="Lucas S."/>
            <person name="Lapidus A."/>
            <person name="Barry K."/>
            <person name="Detter J.C."/>
            <person name="Glavina del Rio T."/>
            <person name="Dalin E."/>
            <person name="Tice H."/>
            <person name="Pitluck S."/>
            <person name="Chertkov O."/>
            <person name="Brettin T."/>
            <person name="Bruce D."/>
            <person name="Han C."/>
            <person name="Tapia R."/>
            <person name="Gilna P."/>
            <person name="Schmutz J."/>
            <person name="Larimer F."/>
            <person name="Land M."/>
            <person name="Hauser L."/>
            <person name="Kyrpides N."/>
            <person name="Kim E."/>
            <person name="Stahl D."/>
            <person name="Richardson P."/>
        </authorList>
    </citation>
    <scope>NUCLEOTIDE SEQUENCE [LARGE SCALE GENOMIC DNA]</scope>
    <source>
        <strain evidence="2">EF01-2</strain>
    </source>
</reference>
<dbReference type="AlphaFoldDB" id="A1WJ86"/>
<dbReference type="GO" id="GO:0016706">
    <property type="term" value="F:2-oxoglutarate-dependent dioxygenase activity"/>
    <property type="evidence" value="ECO:0007669"/>
    <property type="project" value="UniProtKB-ARBA"/>
</dbReference>
<dbReference type="Gene3D" id="2.60.120.620">
    <property type="entry name" value="q2cbj1_9rhob like domain"/>
    <property type="match status" value="1"/>
</dbReference>
<dbReference type="SUPFAM" id="SSF51197">
    <property type="entry name" value="Clavaminate synthase-like"/>
    <property type="match status" value="1"/>
</dbReference>
<dbReference type="Pfam" id="PF05721">
    <property type="entry name" value="PhyH"/>
    <property type="match status" value="1"/>
</dbReference>
<name>A1WJ86_VEREI</name>
<dbReference type="GeneID" id="76463416"/>
<dbReference type="KEGG" id="vei:Veis_1940"/>
<dbReference type="RefSeq" id="WP_011809699.1">
    <property type="nucleotide sequence ID" value="NC_008786.1"/>
</dbReference>
<organism evidence="1 2">
    <name type="scientific">Verminephrobacter eiseniae (strain EF01-2)</name>
    <dbReference type="NCBI Taxonomy" id="391735"/>
    <lineage>
        <taxon>Bacteria</taxon>
        <taxon>Pseudomonadati</taxon>
        <taxon>Pseudomonadota</taxon>
        <taxon>Betaproteobacteria</taxon>
        <taxon>Burkholderiales</taxon>
        <taxon>Comamonadaceae</taxon>
        <taxon>Verminephrobacter</taxon>
    </lineage>
</organism>
<dbReference type="eggNOG" id="ENOG50333KY">
    <property type="taxonomic scope" value="Bacteria"/>
</dbReference>
<sequence>MTTLASEEAGTMKVPAVSLMTEAQGFEWSKSRTGFPWHHDSLSFRYIRPQDSAYSIWIPLDKADVERGGGGMAYVPENILSAKANFQISSMLSSKMARGESLDEIAAPLGQIFSTPSLLTGLMEEHQEEDDFEPGDAFFFTKSAWHRSGPLKTEGPDFRLAVTIRFLDWRSRLDRIMFDGESESGGGVGMGTDWGRPEQTTYGAQFTDIANGEEIRNSRHCGVII</sequence>
<gene>
    <name evidence="1" type="ordered locus">Veis_1940</name>
</gene>
<protein>
    <recommendedName>
        <fullName evidence="3">Phytanoyl-CoA dioxygenase</fullName>
    </recommendedName>
</protein>
<keyword evidence="2" id="KW-1185">Reference proteome</keyword>
<dbReference type="Proteomes" id="UP000000374">
    <property type="component" value="Chromosome"/>
</dbReference>
<dbReference type="HOGENOM" id="CLU_1229485_0_0_4"/>